<protein>
    <submittedName>
        <fullName evidence="2">Cobalt transporter</fullName>
    </submittedName>
</protein>
<dbReference type="InterPro" id="IPR012666">
    <property type="entry name" value="CbtA_put"/>
</dbReference>
<dbReference type="AlphaFoldDB" id="A0A6L5Z1S7"/>
<proteinExistence type="predicted"/>
<evidence type="ECO:0000313" key="2">
    <source>
        <dbReference type="EMBL" id="MSU90458.1"/>
    </source>
</evidence>
<keyword evidence="1" id="KW-0472">Membrane</keyword>
<feature type="transmembrane region" description="Helical" evidence="1">
    <location>
        <begin position="140"/>
        <end position="157"/>
    </location>
</feature>
<keyword evidence="1" id="KW-0812">Transmembrane</keyword>
<sequence length="232" mass="24144">MFQRLLTSGLFAGFAAGLIAGALQFVFVQPVLLHAELYESGQLTHFGAGAQPGVAALLPPVDWTRSGLTVLFTALLYTGYALLLVAGFALAETRGARIDARAGALWGLAGFVAFHLAPAAGLPPELPGMAAADIRARQLWWLFCLVATGAGLWLLLLERLRAGWIIGVALLAAPHLVGAPHPEAFSGPAPPELASLFAGRTLAVGLASWVVLGLLAGHFWVREQAAGTEAPA</sequence>
<organism evidence="2 3">
    <name type="scientific">Halovulum marinum</name>
    <dbReference type="NCBI Taxonomy" id="2662447"/>
    <lineage>
        <taxon>Bacteria</taxon>
        <taxon>Pseudomonadati</taxon>
        <taxon>Pseudomonadota</taxon>
        <taxon>Alphaproteobacteria</taxon>
        <taxon>Rhodobacterales</taxon>
        <taxon>Paracoccaceae</taxon>
        <taxon>Halovulum</taxon>
    </lineage>
</organism>
<dbReference type="Proteomes" id="UP000474957">
    <property type="component" value="Unassembled WGS sequence"/>
</dbReference>
<dbReference type="Pfam" id="PF09490">
    <property type="entry name" value="CbtA"/>
    <property type="match status" value="1"/>
</dbReference>
<feature type="transmembrane region" description="Helical" evidence="1">
    <location>
        <begin position="202"/>
        <end position="221"/>
    </location>
</feature>
<keyword evidence="1" id="KW-1133">Transmembrane helix</keyword>
<evidence type="ECO:0000313" key="3">
    <source>
        <dbReference type="Proteomes" id="UP000474957"/>
    </source>
</evidence>
<name>A0A6L5Z1S7_9RHOB</name>
<dbReference type="EMBL" id="WIND01000009">
    <property type="protein sequence ID" value="MSU90458.1"/>
    <property type="molecule type" value="Genomic_DNA"/>
</dbReference>
<feature type="transmembrane region" description="Helical" evidence="1">
    <location>
        <begin position="103"/>
        <end position="120"/>
    </location>
</feature>
<dbReference type="RefSeq" id="WP_154446949.1">
    <property type="nucleotide sequence ID" value="NZ_WIND01000009.1"/>
</dbReference>
<accession>A0A6L5Z1S7</accession>
<gene>
    <name evidence="2" type="ORF">GE300_12655</name>
</gene>
<feature type="transmembrane region" description="Helical" evidence="1">
    <location>
        <begin position="164"/>
        <end position="182"/>
    </location>
</feature>
<feature type="transmembrane region" description="Helical" evidence="1">
    <location>
        <begin position="68"/>
        <end position="91"/>
    </location>
</feature>
<evidence type="ECO:0000256" key="1">
    <source>
        <dbReference type="SAM" id="Phobius"/>
    </source>
</evidence>
<keyword evidence="3" id="KW-1185">Reference proteome</keyword>
<reference evidence="2 3" key="1">
    <citation type="submission" date="2019-10" db="EMBL/GenBank/DDBJ databases">
        <title>Cognatihalovulum marinum gen. nov. sp. nov., a new member of the family Rhodobacteraceae isolated from deep seawater of the Northwest Indian Ocean.</title>
        <authorList>
            <person name="Ruan C."/>
            <person name="Wang J."/>
            <person name="Zheng X."/>
            <person name="Song L."/>
            <person name="Zhu Y."/>
            <person name="Huang Y."/>
            <person name="Lu Z."/>
            <person name="Du W."/>
            <person name="Huang L."/>
            <person name="Dai X."/>
        </authorList>
    </citation>
    <scope>NUCLEOTIDE SEQUENCE [LARGE SCALE GENOMIC DNA]</scope>
    <source>
        <strain evidence="2 3">2CG4</strain>
    </source>
</reference>
<dbReference type="NCBIfam" id="TIGR02458">
    <property type="entry name" value="CbtA"/>
    <property type="match status" value="1"/>
</dbReference>
<comment type="caution">
    <text evidence="2">The sequence shown here is derived from an EMBL/GenBank/DDBJ whole genome shotgun (WGS) entry which is preliminary data.</text>
</comment>